<gene>
    <name evidence="1" type="ORF">HUK84_14700</name>
</gene>
<dbReference type="EMBL" id="JABXXP010000416">
    <property type="protein sequence ID" value="NVN12357.1"/>
    <property type="molecule type" value="Genomic_DNA"/>
</dbReference>
<feature type="non-terminal residue" evidence="1">
    <location>
        <position position="1"/>
    </location>
</feature>
<organism evidence="1 2">
    <name type="scientific">Nguyenibacter vanlangensis</name>
    <dbReference type="NCBI Taxonomy" id="1216886"/>
    <lineage>
        <taxon>Bacteria</taxon>
        <taxon>Pseudomonadati</taxon>
        <taxon>Pseudomonadota</taxon>
        <taxon>Alphaproteobacteria</taxon>
        <taxon>Acetobacterales</taxon>
        <taxon>Acetobacteraceae</taxon>
        <taxon>Nguyenibacter</taxon>
    </lineage>
</organism>
<reference evidence="1 2" key="1">
    <citation type="submission" date="2020-06" db="EMBL/GenBank/DDBJ databases">
        <title>Description of novel acetic acid bacteria.</title>
        <authorList>
            <person name="Sombolestani A."/>
        </authorList>
    </citation>
    <scope>NUCLEOTIDE SEQUENCE [LARGE SCALE GENOMIC DNA]</scope>
    <source>
        <strain evidence="1 2">LMG 31431</strain>
    </source>
</reference>
<sequence>PGDPARLVAGAARLRAETSWIPRFVTLDEIVETAYRWRLAHPDGYRTDTGASRTPIMAETVRA</sequence>
<comment type="caution">
    <text evidence="1">The sequence shown here is derived from an EMBL/GenBank/DDBJ whole genome shotgun (WGS) entry which is preliminary data.</text>
</comment>
<protein>
    <recommendedName>
        <fullName evidence="3">UDP-glucose 4-epimerase GalE</fullName>
    </recommendedName>
</protein>
<dbReference type="Gene3D" id="3.90.25.10">
    <property type="entry name" value="UDP-galactose 4-epimerase, domain 1"/>
    <property type="match status" value="1"/>
</dbReference>
<proteinExistence type="predicted"/>
<evidence type="ECO:0000313" key="2">
    <source>
        <dbReference type="Proteomes" id="UP000534870"/>
    </source>
</evidence>
<dbReference type="Proteomes" id="UP000534870">
    <property type="component" value="Unassembled WGS sequence"/>
</dbReference>
<dbReference type="AlphaFoldDB" id="A0A7Y7IY89"/>
<evidence type="ECO:0008006" key="3">
    <source>
        <dbReference type="Google" id="ProtNLM"/>
    </source>
</evidence>
<evidence type="ECO:0000313" key="1">
    <source>
        <dbReference type="EMBL" id="NVN12357.1"/>
    </source>
</evidence>
<name>A0A7Y7IY89_9PROT</name>
<accession>A0A7Y7IY89</accession>